<sequence length="119" mass="12531">MNMGGARLVAAAAVVAALGGLSACTSSGPASQTTEATSTMRSVLAAEGTPEWAAKWLGDRELNRNASRVVGRYAQLAIVQRGDRQGDAKLCDAEWEKFTAAQRVMVDRQGFDDGCRTPA</sequence>
<evidence type="ECO:0000313" key="3">
    <source>
        <dbReference type="Proteomes" id="UP000263377"/>
    </source>
</evidence>
<dbReference type="EMBL" id="QVIG01000001">
    <property type="protein sequence ID" value="RGD59454.1"/>
    <property type="molecule type" value="Genomic_DNA"/>
</dbReference>
<reference evidence="2 3" key="1">
    <citation type="submission" date="2018-08" db="EMBL/GenBank/DDBJ databases">
        <title>Diversity &amp; Physiological Properties of Lignin-Decomposing Actinobacteria from Soil.</title>
        <authorList>
            <person name="Roh S.G."/>
            <person name="Kim S.B."/>
        </authorList>
    </citation>
    <scope>NUCLEOTIDE SEQUENCE [LARGE SCALE GENOMIC DNA]</scope>
    <source>
        <strain evidence="2 3">MMS17-GH009</strain>
    </source>
</reference>
<dbReference type="Proteomes" id="UP000263377">
    <property type="component" value="Unassembled WGS sequence"/>
</dbReference>
<feature type="signal peptide" evidence="1">
    <location>
        <begin position="1"/>
        <end position="23"/>
    </location>
</feature>
<comment type="caution">
    <text evidence="2">The sequence shown here is derived from an EMBL/GenBank/DDBJ whole genome shotgun (WGS) entry which is preliminary data.</text>
</comment>
<dbReference type="RefSeq" id="WP_117487652.1">
    <property type="nucleotide sequence ID" value="NZ_QVIG01000001.1"/>
</dbReference>
<keyword evidence="3" id="KW-1185">Reference proteome</keyword>
<name>A0A372ZVD3_9ACTN</name>
<feature type="chain" id="PRO_5038687110" description="Lipoprotein" evidence="1">
    <location>
        <begin position="24"/>
        <end position="119"/>
    </location>
</feature>
<keyword evidence="1" id="KW-0732">Signal</keyword>
<gene>
    <name evidence="2" type="ORF">DR950_18115</name>
</gene>
<accession>A0A372ZVD3</accession>
<evidence type="ECO:0000313" key="2">
    <source>
        <dbReference type="EMBL" id="RGD59454.1"/>
    </source>
</evidence>
<proteinExistence type="predicted"/>
<dbReference type="AlphaFoldDB" id="A0A372ZVD3"/>
<organism evidence="2 3">
    <name type="scientific">Kitasatospora xanthocidica</name>
    <dbReference type="NCBI Taxonomy" id="83382"/>
    <lineage>
        <taxon>Bacteria</taxon>
        <taxon>Bacillati</taxon>
        <taxon>Actinomycetota</taxon>
        <taxon>Actinomycetes</taxon>
        <taxon>Kitasatosporales</taxon>
        <taxon>Streptomycetaceae</taxon>
        <taxon>Kitasatospora</taxon>
    </lineage>
</organism>
<protein>
    <recommendedName>
        <fullName evidence="4">Lipoprotein</fullName>
    </recommendedName>
</protein>
<evidence type="ECO:0000256" key="1">
    <source>
        <dbReference type="SAM" id="SignalP"/>
    </source>
</evidence>
<evidence type="ECO:0008006" key="4">
    <source>
        <dbReference type="Google" id="ProtNLM"/>
    </source>
</evidence>
<dbReference type="PROSITE" id="PS51257">
    <property type="entry name" value="PROKAR_LIPOPROTEIN"/>
    <property type="match status" value="1"/>
</dbReference>